<dbReference type="SUPFAM" id="SSF55120">
    <property type="entry name" value="Pseudouridine synthase"/>
    <property type="match status" value="1"/>
</dbReference>
<dbReference type="PIRSF" id="PIRSF001430">
    <property type="entry name" value="tRNA_psdUrid_synth"/>
    <property type="match status" value="1"/>
</dbReference>
<protein>
    <recommendedName>
        <fullName evidence="4">tRNA pseudouridine synthase A</fullName>
        <ecNumber evidence="4">5.4.99.12</ecNumber>
    </recommendedName>
    <alternativeName>
        <fullName evidence="4">tRNA pseudouridine(38-40) synthase</fullName>
    </alternativeName>
    <alternativeName>
        <fullName evidence="4">tRNA pseudouridylate synthase I</fullName>
    </alternativeName>
    <alternativeName>
        <fullName evidence="4">tRNA-uridine isomerase I</fullName>
    </alternativeName>
</protein>
<dbReference type="PANTHER" id="PTHR11142:SF0">
    <property type="entry name" value="TRNA PSEUDOURIDINE SYNTHASE-LIKE 1"/>
    <property type="match status" value="1"/>
</dbReference>
<evidence type="ECO:0000256" key="2">
    <source>
        <dbReference type="ARBA" id="ARBA00022694"/>
    </source>
</evidence>
<evidence type="ECO:0000313" key="10">
    <source>
        <dbReference type="Proteomes" id="UP000323426"/>
    </source>
</evidence>
<reference evidence="9 10" key="1">
    <citation type="submission" date="2019-09" db="EMBL/GenBank/DDBJ databases">
        <title>Genome sequence and assembly of Adhaeribacter sp.</title>
        <authorList>
            <person name="Chhetri G."/>
        </authorList>
    </citation>
    <scope>NUCLEOTIDE SEQUENCE [LARGE SCALE GENOMIC DNA]</scope>
    <source>
        <strain evidence="9 10">DK36</strain>
    </source>
</reference>
<sequence>MRYFLELAYDGTDYHGWQTQPNARTVQEILDKCLSTILRQPIETLGSGRTDTGVHAAQQFAHFDLAQALPEEASLCYRLNRLLPTDISAIKLYPVGPEAHARFDAVARTYEYHITQVKNPFLQRYAHYLNRSVNIHLLNEAAAQLLTHEDFTTFSKVKGDTLHYRCRMHAAYWEEIENGLRFTIRANRFLRGMVRLVVGTLLDVGTGKISPKDFKNILTAQDRRKASAAAPAAGLFLTQVTYPEGYFADQKEKFIQDKTSALL</sequence>
<dbReference type="NCBIfam" id="TIGR00071">
    <property type="entry name" value="hisT_truA"/>
    <property type="match status" value="1"/>
</dbReference>
<evidence type="ECO:0000256" key="7">
    <source>
        <dbReference type="RuleBase" id="RU003792"/>
    </source>
</evidence>
<name>A0A5M6DCZ3_9BACT</name>
<dbReference type="GO" id="GO:0031119">
    <property type="term" value="P:tRNA pseudouridine synthesis"/>
    <property type="evidence" value="ECO:0007669"/>
    <property type="project" value="UniProtKB-UniRule"/>
</dbReference>
<keyword evidence="3 4" id="KW-0413">Isomerase</keyword>
<proteinExistence type="inferred from homology"/>
<dbReference type="GO" id="GO:0003723">
    <property type="term" value="F:RNA binding"/>
    <property type="evidence" value="ECO:0007669"/>
    <property type="project" value="InterPro"/>
</dbReference>
<dbReference type="Gene3D" id="3.30.70.660">
    <property type="entry name" value="Pseudouridine synthase I, catalytic domain, C-terminal subdomain"/>
    <property type="match status" value="1"/>
</dbReference>
<comment type="caution">
    <text evidence="4">Lacks conserved residue(s) required for the propagation of feature annotation.</text>
</comment>
<evidence type="ECO:0000256" key="6">
    <source>
        <dbReference type="PIRSR" id="PIRSR001430-2"/>
    </source>
</evidence>
<feature type="domain" description="Pseudouridine synthase I TruA alpha/beta" evidence="8">
    <location>
        <begin position="8"/>
        <end position="104"/>
    </location>
</feature>
<dbReference type="AlphaFoldDB" id="A0A5M6DCZ3"/>
<comment type="catalytic activity">
    <reaction evidence="4 7">
        <text>uridine(38/39/40) in tRNA = pseudouridine(38/39/40) in tRNA</text>
        <dbReference type="Rhea" id="RHEA:22376"/>
        <dbReference type="Rhea" id="RHEA-COMP:10085"/>
        <dbReference type="Rhea" id="RHEA-COMP:10087"/>
        <dbReference type="ChEBI" id="CHEBI:65314"/>
        <dbReference type="ChEBI" id="CHEBI:65315"/>
        <dbReference type="EC" id="5.4.99.12"/>
    </reaction>
</comment>
<dbReference type="HAMAP" id="MF_00171">
    <property type="entry name" value="TruA"/>
    <property type="match status" value="1"/>
</dbReference>
<dbReference type="GO" id="GO:0160147">
    <property type="term" value="F:tRNA pseudouridine(38-40) synthase activity"/>
    <property type="evidence" value="ECO:0007669"/>
    <property type="project" value="UniProtKB-EC"/>
</dbReference>
<comment type="caution">
    <text evidence="9">The sequence shown here is derived from an EMBL/GenBank/DDBJ whole genome shotgun (WGS) entry which is preliminary data.</text>
</comment>
<keyword evidence="2 4" id="KW-0819">tRNA processing</keyword>
<dbReference type="InterPro" id="IPR020097">
    <property type="entry name" value="PsdUridine_synth_TruA_a/b_dom"/>
</dbReference>
<evidence type="ECO:0000256" key="4">
    <source>
        <dbReference type="HAMAP-Rule" id="MF_00171"/>
    </source>
</evidence>
<dbReference type="RefSeq" id="WP_150089175.1">
    <property type="nucleotide sequence ID" value="NZ_VWSF01000011.1"/>
</dbReference>
<dbReference type="Gene3D" id="3.30.70.580">
    <property type="entry name" value="Pseudouridine synthase I, catalytic domain, N-terminal subdomain"/>
    <property type="match status" value="1"/>
</dbReference>
<dbReference type="InterPro" id="IPR020103">
    <property type="entry name" value="PsdUridine_synth_cat_dom_sf"/>
</dbReference>
<keyword evidence="10" id="KW-1185">Reference proteome</keyword>
<dbReference type="Proteomes" id="UP000323426">
    <property type="component" value="Unassembled WGS sequence"/>
</dbReference>
<organism evidence="9 10">
    <name type="scientific">Adhaeribacter rhizoryzae</name>
    <dbReference type="NCBI Taxonomy" id="2607907"/>
    <lineage>
        <taxon>Bacteria</taxon>
        <taxon>Pseudomonadati</taxon>
        <taxon>Bacteroidota</taxon>
        <taxon>Cytophagia</taxon>
        <taxon>Cytophagales</taxon>
        <taxon>Hymenobacteraceae</taxon>
        <taxon>Adhaeribacter</taxon>
    </lineage>
</organism>
<feature type="domain" description="Pseudouridine synthase I TruA alpha/beta" evidence="8">
    <location>
        <begin position="141"/>
        <end position="243"/>
    </location>
</feature>
<feature type="active site" description="Nucleophile" evidence="4 5">
    <location>
        <position position="51"/>
    </location>
</feature>
<dbReference type="PANTHER" id="PTHR11142">
    <property type="entry name" value="PSEUDOURIDYLATE SYNTHASE"/>
    <property type="match status" value="1"/>
</dbReference>
<evidence type="ECO:0000256" key="3">
    <source>
        <dbReference type="ARBA" id="ARBA00023235"/>
    </source>
</evidence>
<comment type="subunit">
    <text evidence="4">Homodimer.</text>
</comment>
<dbReference type="FunFam" id="3.30.70.580:FF:000001">
    <property type="entry name" value="tRNA pseudouridine synthase A"/>
    <property type="match status" value="1"/>
</dbReference>
<comment type="similarity">
    <text evidence="1 4 7">Belongs to the tRNA pseudouridine synthase TruA family.</text>
</comment>
<evidence type="ECO:0000256" key="1">
    <source>
        <dbReference type="ARBA" id="ARBA00009375"/>
    </source>
</evidence>
<feature type="binding site" evidence="4 6">
    <location>
        <position position="110"/>
    </location>
    <ligand>
        <name>substrate</name>
    </ligand>
</feature>
<accession>A0A5M6DCZ3</accession>
<dbReference type="CDD" id="cd02570">
    <property type="entry name" value="PseudoU_synth_EcTruA"/>
    <property type="match status" value="1"/>
</dbReference>
<dbReference type="InterPro" id="IPR020095">
    <property type="entry name" value="PsdUridine_synth_TruA_C"/>
</dbReference>
<evidence type="ECO:0000313" key="9">
    <source>
        <dbReference type="EMBL" id="KAA5544142.1"/>
    </source>
</evidence>
<dbReference type="EMBL" id="VWSF01000011">
    <property type="protein sequence ID" value="KAA5544142.1"/>
    <property type="molecule type" value="Genomic_DNA"/>
</dbReference>
<gene>
    <name evidence="4 9" type="primary">truA</name>
    <name evidence="9" type="ORF">F0145_14600</name>
</gene>
<comment type="function">
    <text evidence="4">Formation of pseudouridine at positions 38, 39 and 40 in the anticodon stem and loop of transfer RNAs.</text>
</comment>
<evidence type="ECO:0000259" key="8">
    <source>
        <dbReference type="Pfam" id="PF01416"/>
    </source>
</evidence>
<dbReference type="InterPro" id="IPR020094">
    <property type="entry name" value="TruA/RsuA/RluB/E/F_N"/>
</dbReference>
<dbReference type="EC" id="5.4.99.12" evidence="4"/>
<dbReference type="InterPro" id="IPR001406">
    <property type="entry name" value="PsdUridine_synth_TruA"/>
</dbReference>
<evidence type="ECO:0000256" key="5">
    <source>
        <dbReference type="PIRSR" id="PIRSR001430-1"/>
    </source>
</evidence>
<dbReference type="Pfam" id="PF01416">
    <property type="entry name" value="PseudoU_synth_1"/>
    <property type="match status" value="2"/>
</dbReference>